<dbReference type="Proteomes" id="UP001437256">
    <property type="component" value="Unassembled WGS sequence"/>
</dbReference>
<evidence type="ECO:0000313" key="3">
    <source>
        <dbReference type="Proteomes" id="UP001437256"/>
    </source>
</evidence>
<evidence type="ECO:0000313" key="2">
    <source>
        <dbReference type="EMBL" id="KAL0064971.1"/>
    </source>
</evidence>
<feature type="compositionally biased region" description="Basic residues" evidence="1">
    <location>
        <begin position="65"/>
        <end position="77"/>
    </location>
</feature>
<accession>A0ABR2ZTG7</accession>
<sequence length="663" mass="75381">MPATGATRKSARVQAKQGSQSKAGPSRAVQDNKSTAEQDSDDNVDSDGLVDADSSEESSCVMKGSKAKRKPAKRAKTKKDAAEVTRKPRGKGARTVGKLSALLTLPMDILFEASYFSTTLLALLQVNSQFRETLQAGEAISIWINVGKSCKAPDPLPGFTEIQWVRYLFGSKICHVCKKKKTDEPYFEYRTRVCSPCFRKVSLTSKKLKSKYREWYIILKDLLPTQSLDPDVPDIDEYTEDDNVYYLNDAEEVVKGLQSCQGKQELDTYINERKAFLEDFNKRVEECYNWAEMDYDRQVDEKFGLIKMRNESMNRKLAEMGYSETDIKFSGIFLTSTGKRDAPLTDKGWTAVRSKVVTILEKSRLCRSFDPEATGELLERRRMLSGVYDAYKATLQPIQTRSLPQLSSIILELPIVHPLFDALRTVTQDDFDEILDQLKVDIPKYIRKMAPHASTANLANCLVECYWCFRTFCGWDSALRHFNCPKCCFSKERFESWYGYGDSESQPLVLMDPPLFSAGRVNSLIVLSDGNPQSTTTDEMDEKACVFECDRVGCTFLGTWREALNHERKAHGMLTRPRFDLVEDSHYEDERVCWSCSHCHAHVLAPTTRAEVFAHLNSEHNVLAPKVPKDFLYVGHECDEKEGRMKNLGLETDDSHSIDDDWI</sequence>
<feature type="compositionally biased region" description="Polar residues" evidence="1">
    <location>
        <begin position="16"/>
        <end position="37"/>
    </location>
</feature>
<proteinExistence type="predicted"/>
<evidence type="ECO:0008006" key="4">
    <source>
        <dbReference type="Google" id="ProtNLM"/>
    </source>
</evidence>
<feature type="region of interest" description="Disordered" evidence="1">
    <location>
        <begin position="1"/>
        <end position="91"/>
    </location>
</feature>
<name>A0ABR2ZTG7_9AGAR</name>
<evidence type="ECO:0000256" key="1">
    <source>
        <dbReference type="SAM" id="MobiDB-lite"/>
    </source>
</evidence>
<reference evidence="2 3" key="1">
    <citation type="submission" date="2024-05" db="EMBL/GenBank/DDBJ databases">
        <title>A draft genome resource for the thread blight pathogen Marasmius tenuissimus strain MS-2.</title>
        <authorList>
            <person name="Yulfo-Soto G.E."/>
            <person name="Baruah I.K."/>
            <person name="Amoako-Attah I."/>
            <person name="Bukari Y."/>
            <person name="Meinhardt L.W."/>
            <person name="Bailey B.A."/>
            <person name="Cohen S.P."/>
        </authorList>
    </citation>
    <scope>NUCLEOTIDE SEQUENCE [LARGE SCALE GENOMIC DNA]</scope>
    <source>
        <strain evidence="2 3">MS-2</strain>
    </source>
</reference>
<organism evidence="2 3">
    <name type="scientific">Marasmius tenuissimus</name>
    <dbReference type="NCBI Taxonomy" id="585030"/>
    <lineage>
        <taxon>Eukaryota</taxon>
        <taxon>Fungi</taxon>
        <taxon>Dikarya</taxon>
        <taxon>Basidiomycota</taxon>
        <taxon>Agaricomycotina</taxon>
        <taxon>Agaricomycetes</taxon>
        <taxon>Agaricomycetidae</taxon>
        <taxon>Agaricales</taxon>
        <taxon>Marasmiineae</taxon>
        <taxon>Marasmiaceae</taxon>
        <taxon>Marasmius</taxon>
    </lineage>
</organism>
<dbReference type="EMBL" id="JBBXMP010000054">
    <property type="protein sequence ID" value="KAL0064971.1"/>
    <property type="molecule type" value="Genomic_DNA"/>
</dbReference>
<gene>
    <name evidence="2" type="ORF">AAF712_008095</name>
</gene>
<protein>
    <recommendedName>
        <fullName evidence="4">F-box domain-containing protein</fullName>
    </recommendedName>
</protein>
<comment type="caution">
    <text evidence="2">The sequence shown here is derived from an EMBL/GenBank/DDBJ whole genome shotgun (WGS) entry which is preliminary data.</text>
</comment>
<keyword evidence="3" id="KW-1185">Reference proteome</keyword>
<feature type="compositionally biased region" description="Acidic residues" evidence="1">
    <location>
        <begin position="38"/>
        <end position="56"/>
    </location>
</feature>